<keyword evidence="1" id="KW-0812">Transmembrane</keyword>
<feature type="transmembrane region" description="Helical" evidence="1">
    <location>
        <begin position="87"/>
        <end position="108"/>
    </location>
</feature>
<dbReference type="Pfam" id="PF19545">
    <property type="entry name" value="DUF6069"/>
    <property type="match status" value="1"/>
</dbReference>
<protein>
    <submittedName>
        <fullName evidence="2">Uncharacterized protein</fullName>
    </submittedName>
</protein>
<proteinExistence type="predicted"/>
<evidence type="ECO:0000313" key="2">
    <source>
        <dbReference type="EMBL" id="GAA1588370.1"/>
    </source>
</evidence>
<evidence type="ECO:0000313" key="3">
    <source>
        <dbReference type="Proteomes" id="UP001500393"/>
    </source>
</evidence>
<keyword evidence="1" id="KW-1133">Transmembrane helix</keyword>
<gene>
    <name evidence="2" type="ORF">GCM10009789_47390</name>
</gene>
<feature type="transmembrane region" description="Helical" evidence="1">
    <location>
        <begin position="54"/>
        <end position="75"/>
    </location>
</feature>
<accession>A0ABN2DVX9</accession>
<keyword evidence="3" id="KW-1185">Reference proteome</keyword>
<dbReference type="InterPro" id="IPR045713">
    <property type="entry name" value="DUF6069"/>
</dbReference>
<keyword evidence="1" id="KW-0472">Membrane</keyword>
<organism evidence="2 3">
    <name type="scientific">Kribbella sancticallisti</name>
    <dbReference type="NCBI Taxonomy" id="460087"/>
    <lineage>
        <taxon>Bacteria</taxon>
        <taxon>Bacillati</taxon>
        <taxon>Actinomycetota</taxon>
        <taxon>Actinomycetes</taxon>
        <taxon>Propionibacteriales</taxon>
        <taxon>Kribbellaceae</taxon>
        <taxon>Kribbella</taxon>
    </lineage>
</organism>
<dbReference type="EMBL" id="BAAAOS010000032">
    <property type="protein sequence ID" value="GAA1588370.1"/>
    <property type="molecule type" value="Genomic_DNA"/>
</dbReference>
<reference evidence="2 3" key="1">
    <citation type="journal article" date="2019" name="Int. J. Syst. Evol. Microbiol.">
        <title>The Global Catalogue of Microorganisms (GCM) 10K type strain sequencing project: providing services to taxonomists for standard genome sequencing and annotation.</title>
        <authorList>
            <consortium name="The Broad Institute Genomics Platform"/>
            <consortium name="The Broad Institute Genome Sequencing Center for Infectious Disease"/>
            <person name="Wu L."/>
            <person name="Ma J."/>
        </authorList>
    </citation>
    <scope>NUCLEOTIDE SEQUENCE [LARGE SCALE GENOMIC DNA]</scope>
    <source>
        <strain evidence="2 3">JCM 14969</strain>
    </source>
</reference>
<name>A0ABN2DVX9_9ACTN</name>
<dbReference type="RefSeq" id="WP_344217415.1">
    <property type="nucleotide sequence ID" value="NZ_BAAAOS010000032.1"/>
</dbReference>
<dbReference type="Proteomes" id="UP001500393">
    <property type="component" value="Unassembled WGS sequence"/>
</dbReference>
<feature type="transmembrane region" description="Helical" evidence="1">
    <location>
        <begin position="114"/>
        <end position="131"/>
    </location>
</feature>
<evidence type="ECO:0000256" key="1">
    <source>
        <dbReference type="SAM" id="Phobius"/>
    </source>
</evidence>
<sequence>MTITMEKKPTRIAGRSRLAVVGATVVAGLAGWALLAYAAGIDLQAKQGPATIEVGGVSVFFASAVMSFAGWGLLALLEHKTINARKVWTVVAVIACIMSAVSPLTSGIGAGSKLGLASLHLLVGATVILGLRRTALSADDRCIP</sequence>
<comment type="caution">
    <text evidence="2">The sequence shown here is derived from an EMBL/GenBank/DDBJ whole genome shotgun (WGS) entry which is preliminary data.</text>
</comment>